<organism evidence="1">
    <name type="scientific">Anguilla anguilla</name>
    <name type="common">European freshwater eel</name>
    <name type="synonym">Muraena anguilla</name>
    <dbReference type="NCBI Taxonomy" id="7936"/>
    <lineage>
        <taxon>Eukaryota</taxon>
        <taxon>Metazoa</taxon>
        <taxon>Chordata</taxon>
        <taxon>Craniata</taxon>
        <taxon>Vertebrata</taxon>
        <taxon>Euteleostomi</taxon>
        <taxon>Actinopterygii</taxon>
        <taxon>Neopterygii</taxon>
        <taxon>Teleostei</taxon>
        <taxon>Anguilliformes</taxon>
        <taxon>Anguillidae</taxon>
        <taxon>Anguilla</taxon>
    </lineage>
</organism>
<proteinExistence type="predicted"/>
<dbReference type="AlphaFoldDB" id="A0A0E9P769"/>
<reference evidence="1" key="1">
    <citation type="submission" date="2014-11" db="EMBL/GenBank/DDBJ databases">
        <authorList>
            <person name="Amaro Gonzalez C."/>
        </authorList>
    </citation>
    <scope>NUCLEOTIDE SEQUENCE</scope>
</reference>
<name>A0A0E9P769_ANGAN</name>
<reference evidence="1" key="2">
    <citation type="journal article" date="2015" name="Fish Shellfish Immunol.">
        <title>Early steps in the European eel (Anguilla anguilla)-Vibrio vulnificus interaction in the gills: Role of the RtxA13 toxin.</title>
        <authorList>
            <person name="Callol A."/>
            <person name="Pajuelo D."/>
            <person name="Ebbesson L."/>
            <person name="Teles M."/>
            <person name="MacKenzie S."/>
            <person name="Amaro C."/>
        </authorList>
    </citation>
    <scope>NUCLEOTIDE SEQUENCE</scope>
</reference>
<evidence type="ECO:0000313" key="1">
    <source>
        <dbReference type="EMBL" id="JAH00147.1"/>
    </source>
</evidence>
<sequence length="29" mass="3349">MTVNRERAPNLILFVCFTKCAFSTENEDV</sequence>
<dbReference type="EMBL" id="GBXM01108430">
    <property type="protein sequence ID" value="JAH00147.1"/>
    <property type="molecule type" value="Transcribed_RNA"/>
</dbReference>
<accession>A0A0E9P769</accession>
<protein>
    <submittedName>
        <fullName evidence="1">Uncharacterized protein</fullName>
    </submittedName>
</protein>